<dbReference type="GO" id="GO:0003964">
    <property type="term" value="F:RNA-directed DNA polymerase activity"/>
    <property type="evidence" value="ECO:0007669"/>
    <property type="project" value="UniProtKB-KW"/>
</dbReference>
<keyword evidence="3" id="KW-0255">Endonuclease</keyword>
<evidence type="ECO:0000256" key="9">
    <source>
        <dbReference type="ARBA" id="ARBA00023172"/>
    </source>
</evidence>
<evidence type="ECO:0000313" key="13">
    <source>
        <dbReference type="EMBL" id="CCA22300.1"/>
    </source>
</evidence>
<reference evidence="13" key="1">
    <citation type="journal article" date="2011" name="PLoS Biol.">
        <title>Gene gain and loss during evolution of obligate parasitism in the white rust pathogen of Arabidopsis thaliana.</title>
        <authorList>
            <person name="Kemen E."/>
            <person name="Gardiner A."/>
            <person name="Schultz-Larsen T."/>
            <person name="Kemen A.C."/>
            <person name="Balmuth A.L."/>
            <person name="Robert-Seilaniantz A."/>
            <person name="Bailey K."/>
            <person name="Holub E."/>
            <person name="Studholme D.J."/>
            <person name="Maclean D."/>
            <person name="Jones J.D."/>
        </authorList>
    </citation>
    <scope>NUCLEOTIDE SEQUENCE</scope>
</reference>
<keyword evidence="2" id="KW-0479">Metal-binding</keyword>
<keyword evidence="10" id="KW-0511">Multifunctional enzyme</keyword>
<dbReference type="PANTHER" id="PTHR42648">
    <property type="entry name" value="TRANSPOSASE, PUTATIVE-RELATED"/>
    <property type="match status" value="1"/>
</dbReference>
<keyword evidence="4" id="KW-0378">Hydrolase</keyword>
<name>F0WLX3_9STRA</name>
<evidence type="ECO:0000259" key="12">
    <source>
        <dbReference type="Pfam" id="PF25597"/>
    </source>
</evidence>
<sequence length="292" mass="33471">MNRTLMERARSMLTHKNVEKEWWAEAVKKAASLPIGFPTVDDPTRDRSKLVLVSNQIGQLRVFGSTGFAHFDKSKRSNLDAKAYSCSFLGYADDSKAYRRDDYGKVQRYKARLVAQGFRQSAGVDYSDTYAPLDSTSSIRIFLRISVQLGYEIYHYDVDKAFLNGKLEEGVYMWPPPELAADPGQVCKLQRSLYGLKQAPAVWYKTITNVFLKLKFQQCKSDACIFVRREKTYFAYIALYVDDMLISVRSIDVFESISNQLAKIFTLKESGMAKFILGMELSYNINNKLMYL</sequence>
<dbReference type="HOGENOM" id="CLU_954487_0_0_1"/>
<feature type="domain" description="Reverse transcriptase Ty1/copia-type" evidence="11">
    <location>
        <begin position="100"/>
        <end position="285"/>
    </location>
</feature>
<evidence type="ECO:0000256" key="1">
    <source>
        <dbReference type="ARBA" id="ARBA00022722"/>
    </source>
</evidence>
<evidence type="ECO:0000256" key="10">
    <source>
        <dbReference type="ARBA" id="ARBA00023268"/>
    </source>
</evidence>
<dbReference type="InterPro" id="IPR043502">
    <property type="entry name" value="DNA/RNA_pol_sf"/>
</dbReference>
<keyword evidence="6" id="KW-0229">DNA integration</keyword>
<dbReference type="GO" id="GO:0004519">
    <property type="term" value="F:endonuclease activity"/>
    <property type="evidence" value="ECO:0007669"/>
    <property type="project" value="UniProtKB-KW"/>
</dbReference>
<evidence type="ECO:0000256" key="6">
    <source>
        <dbReference type="ARBA" id="ARBA00022908"/>
    </source>
</evidence>
<keyword evidence="5" id="KW-0460">Magnesium</keyword>
<feature type="domain" description="Retroviral polymerase SH3-like" evidence="12">
    <location>
        <begin position="66"/>
        <end position="99"/>
    </location>
</feature>
<protein>
    <submittedName>
        <fullName evidence="13">Putative polyprotein</fullName>
    </submittedName>
</protein>
<evidence type="ECO:0000256" key="2">
    <source>
        <dbReference type="ARBA" id="ARBA00022723"/>
    </source>
</evidence>
<dbReference type="SUPFAM" id="SSF56672">
    <property type="entry name" value="DNA/RNA polymerases"/>
    <property type="match status" value="1"/>
</dbReference>
<keyword evidence="8" id="KW-0548">Nucleotidyltransferase</keyword>
<dbReference type="Pfam" id="PF07727">
    <property type="entry name" value="RVT_2"/>
    <property type="match status" value="1"/>
</dbReference>
<evidence type="ECO:0000256" key="4">
    <source>
        <dbReference type="ARBA" id="ARBA00022801"/>
    </source>
</evidence>
<proteinExistence type="predicted"/>
<dbReference type="GO" id="GO:0046872">
    <property type="term" value="F:metal ion binding"/>
    <property type="evidence" value="ECO:0007669"/>
    <property type="project" value="UniProtKB-KW"/>
</dbReference>
<dbReference type="AlphaFoldDB" id="F0WLX3"/>
<dbReference type="InterPro" id="IPR013103">
    <property type="entry name" value="RVT_2"/>
</dbReference>
<keyword evidence="8" id="KW-0808">Transferase</keyword>
<evidence type="ECO:0000256" key="5">
    <source>
        <dbReference type="ARBA" id="ARBA00022842"/>
    </source>
</evidence>
<evidence type="ECO:0000256" key="7">
    <source>
        <dbReference type="ARBA" id="ARBA00022918"/>
    </source>
</evidence>
<evidence type="ECO:0000256" key="3">
    <source>
        <dbReference type="ARBA" id="ARBA00022759"/>
    </source>
</evidence>
<keyword evidence="9" id="KW-0233">DNA recombination</keyword>
<gene>
    <name evidence="13" type="primary">AlNc14C149G7486</name>
    <name evidence="13" type="ORF">ALNC14_084430</name>
</gene>
<keyword evidence="8" id="KW-0239">DNA-directed DNA polymerase</keyword>
<dbReference type="PANTHER" id="PTHR42648:SF11">
    <property type="entry name" value="TRANSPOSON TY4-P GAG-POL POLYPROTEIN"/>
    <property type="match status" value="1"/>
</dbReference>
<dbReference type="GO" id="GO:0016787">
    <property type="term" value="F:hydrolase activity"/>
    <property type="evidence" value="ECO:0007669"/>
    <property type="project" value="UniProtKB-KW"/>
</dbReference>
<accession>F0WLX3</accession>
<evidence type="ECO:0000256" key="8">
    <source>
        <dbReference type="ARBA" id="ARBA00022932"/>
    </source>
</evidence>
<dbReference type="InterPro" id="IPR057670">
    <property type="entry name" value="SH3_retrovirus"/>
</dbReference>
<dbReference type="GO" id="GO:0015074">
    <property type="term" value="P:DNA integration"/>
    <property type="evidence" value="ECO:0007669"/>
    <property type="project" value="UniProtKB-KW"/>
</dbReference>
<keyword evidence="1" id="KW-0540">Nuclease</keyword>
<dbReference type="EMBL" id="FR824194">
    <property type="protein sequence ID" value="CCA22300.1"/>
    <property type="molecule type" value="Genomic_DNA"/>
</dbReference>
<organism evidence="13">
    <name type="scientific">Albugo laibachii Nc14</name>
    <dbReference type="NCBI Taxonomy" id="890382"/>
    <lineage>
        <taxon>Eukaryota</taxon>
        <taxon>Sar</taxon>
        <taxon>Stramenopiles</taxon>
        <taxon>Oomycota</taxon>
        <taxon>Peronosporomycetes</taxon>
        <taxon>Albuginales</taxon>
        <taxon>Albuginaceae</taxon>
        <taxon>Albugo</taxon>
    </lineage>
</organism>
<dbReference type="GO" id="GO:0003887">
    <property type="term" value="F:DNA-directed DNA polymerase activity"/>
    <property type="evidence" value="ECO:0007669"/>
    <property type="project" value="UniProtKB-KW"/>
</dbReference>
<keyword evidence="7" id="KW-0695">RNA-directed DNA polymerase</keyword>
<dbReference type="Pfam" id="PF25597">
    <property type="entry name" value="SH3_retrovirus"/>
    <property type="match status" value="1"/>
</dbReference>
<evidence type="ECO:0000259" key="11">
    <source>
        <dbReference type="Pfam" id="PF07727"/>
    </source>
</evidence>
<dbReference type="InterPro" id="IPR039537">
    <property type="entry name" value="Retrotran_Ty1/copia-like"/>
</dbReference>
<dbReference type="GO" id="GO:0006310">
    <property type="term" value="P:DNA recombination"/>
    <property type="evidence" value="ECO:0007669"/>
    <property type="project" value="UniProtKB-KW"/>
</dbReference>
<reference evidence="13" key="2">
    <citation type="submission" date="2011-02" db="EMBL/GenBank/DDBJ databases">
        <authorList>
            <person name="MacLean D."/>
        </authorList>
    </citation>
    <scope>NUCLEOTIDE SEQUENCE</scope>
</reference>